<dbReference type="InterPro" id="IPR004358">
    <property type="entry name" value="Sig_transdc_His_kin-like_C"/>
</dbReference>
<keyword evidence="9" id="KW-0067">ATP-binding</keyword>
<keyword evidence="18" id="KW-1185">Reference proteome</keyword>
<dbReference type="Pfam" id="PF02518">
    <property type="entry name" value="HATPase_c"/>
    <property type="match status" value="1"/>
</dbReference>
<dbReference type="SUPFAM" id="SSF55874">
    <property type="entry name" value="ATPase domain of HSP90 chaperone/DNA topoisomerase II/histidine kinase"/>
    <property type="match status" value="1"/>
</dbReference>
<dbReference type="SMART" id="SM00387">
    <property type="entry name" value="HATPase_c"/>
    <property type="match status" value="1"/>
</dbReference>
<evidence type="ECO:0000256" key="1">
    <source>
        <dbReference type="ARBA" id="ARBA00000085"/>
    </source>
</evidence>
<dbReference type="PROSITE" id="PS50113">
    <property type="entry name" value="PAC"/>
    <property type="match status" value="3"/>
</dbReference>
<comment type="catalytic activity">
    <reaction evidence="1">
        <text>ATP + protein L-histidine = ADP + protein N-phospho-L-histidine.</text>
        <dbReference type="EC" id="2.7.13.3"/>
    </reaction>
</comment>
<feature type="domain" description="PAS" evidence="15">
    <location>
        <begin position="456"/>
        <end position="527"/>
    </location>
</feature>
<dbReference type="Gene3D" id="3.30.450.20">
    <property type="entry name" value="PAS domain"/>
    <property type="match status" value="4"/>
</dbReference>
<comment type="caution">
    <text evidence="17">The sequence shown here is derived from an EMBL/GenBank/DDBJ whole genome shotgun (WGS) entry which is preliminary data.</text>
</comment>
<dbReference type="RefSeq" id="WP_377099897.1">
    <property type="nucleotide sequence ID" value="NZ_JBHTHU010000006.1"/>
</dbReference>
<dbReference type="InterPro" id="IPR003594">
    <property type="entry name" value="HATPase_dom"/>
</dbReference>
<dbReference type="Proteomes" id="UP001596958">
    <property type="component" value="Unassembled WGS sequence"/>
</dbReference>
<dbReference type="Pfam" id="PF08448">
    <property type="entry name" value="PAS_4"/>
    <property type="match status" value="2"/>
</dbReference>
<evidence type="ECO:0000256" key="13">
    <source>
        <dbReference type="SAM" id="Coils"/>
    </source>
</evidence>
<dbReference type="SMART" id="SM00091">
    <property type="entry name" value="PAS"/>
    <property type="match status" value="4"/>
</dbReference>
<organism evidence="17 18">
    <name type="scientific">Mucilaginibacter calamicampi</name>
    <dbReference type="NCBI Taxonomy" id="1302352"/>
    <lineage>
        <taxon>Bacteria</taxon>
        <taxon>Pseudomonadati</taxon>
        <taxon>Bacteroidota</taxon>
        <taxon>Sphingobacteriia</taxon>
        <taxon>Sphingobacteriales</taxon>
        <taxon>Sphingobacteriaceae</taxon>
        <taxon>Mucilaginibacter</taxon>
    </lineage>
</organism>
<keyword evidence="8" id="KW-0418">Kinase</keyword>
<dbReference type="InterPro" id="IPR035965">
    <property type="entry name" value="PAS-like_dom_sf"/>
</dbReference>
<accession>A0ABW2YW11</accession>
<evidence type="ECO:0000256" key="4">
    <source>
        <dbReference type="ARBA" id="ARBA00022553"/>
    </source>
</evidence>
<evidence type="ECO:0000256" key="6">
    <source>
        <dbReference type="ARBA" id="ARBA00022692"/>
    </source>
</evidence>
<feature type="domain" description="PAC" evidence="16">
    <location>
        <begin position="217"/>
        <end position="272"/>
    </location>
</feature>
<sequence length="804" mass="91016">MVFADGEDLHKTILTAPIGICVLNADTLVTEIVNDKFLQVAGKHYDEVFGKRYWEVFSETRPYHEPAMADVIKTGEPFYGNEVEVTLTRHGHIENIFVTFVYSPVKDKAGKVSKVSVWVLENTQQVTEREKEVAEKLAFRRERDRFKSFFMQAPAGICILRGPQLVYELVNPVYQQFLPGRTLLGRPIFEAMPELVGTPLQDIIVNVYKTGVPFEMNELLVPIAEYEGGPTQDRYFSFSYQPWRDENDHVDGILAIAFDVTGMMTVQQQLREAREQADRQKRIYETITSETPDLMYVWDLDYKFTYVNKALLNMWGKTWDTAVGYGFRDHGYEEWHATMHERETDKIVATKRPLRGEVAFPHATLGRRIYDYILVPVFNEHGEVEAIAGTTRDVSERKLLEEELAKSSEELQAINEEMAATNEEQAASNEELTATNNQLALVNEQLLEARQKVETSETALHLAIEASDSGTYSMNTKTLEFYASPRLKELHGFGRDENVTYEDLVGQIREDYRQIAHDKVQAVLTKGTKFDLTFPVIGFHDGKQRWLRSVGTFQQVTNSSDTYFAGITNDVTEQKEDDQRKNDFIGMVSHELKTPLTSLTAIVQVANSKLKNSEDPFLAGAMEKANLQVKRMSKMINGFLNVSRLESAKLLIDKKAFDLHGLIEDVVKETALTVSTHQITVHQCDSVTVNADADKIGSVVTNLISNAIKYSPKGKSVEITCELVGDKVHVSVKDEGIGLSTEDKAKVFERYFRVESSNTRHISGFGIGLYLSAEIIHRHDGEIWVDSEPGEGSTFYFSLPLAKE</sequence>
<evidence type="ECO:0000256" key="2">
    <source>
        <dbReference type="ARBA" id="ARBA00004141"/>
    </source>
</evidence>
<feature type="domain" description="PAC" evidence="16">
    <location>
        <begin position="354"/>
        <end position="406"/>
    </location>
</feature>
<keyword evidence="4" id="KW-0597">Phosphoprotein</keyword>
<evidence type="ECO:0000256" key="10">
    <source>
        <dbReference type="ARBA" id="ARBA00022989"/>
    </source>
</evidence>
<keyword evidence="11" id="KW-0902">Two-component regulatory system</keyword>
<feature type="coiled-coil region" evidence="13">
    <location>
        <begin position="397"/>
        <end position="452"/>
    </location>
</feature>
<evidence type="ECO:0000259" key="15">
    <source>
        <dbReference type="PROSITE" id="PS50112"/>
    </source>
</evidence>
<dbReference type="InterPro" id="IPR050351">
    <property type="entry name" value="BphY/WalK/GraS-like"/>
</dbReference>
<reference evidence="18" key="1">
    <citation type="journal article" date="2019" name="Int. J. Syst. Evol. Microbiol.">
        <title>The Global Catalogue of Microorganisms (GCM) 10K type strain sequencing project: providing services to taxonomists for standard genome sequencing and annotation.</title>
        <authorList>
            <consortium name="The Broad Institute Genomics Platform"/>
            <consortium name="The Broad Institute Genome Sequencing Center for Infectious Disease"/>
            <person name="Wu L."/>
            <person name="Ma J."/>
        </authorList>
    </citation>
    <scope>NUCLEOTIDE SEQUENCE [LARGE SCALE GENOMIC DNA]</scope>
    <source>
        <strain evidence="18">CCUG 63418</strain>
    </source>
</reference>
<keyword evidence="12" id="KW-0472">Membrane</keyword>
<dbReference type="PROSITE" id="PS50109">
    <property type="entry name" value="HIS_KIN"/>
    <property type="match status" value="1"/>
</dbReference>
<keyword evidence="13" id="KW-0175">Coiled coil</keyword>
<dbReference type="Gene3D" id="3.30.565.10">
    <property type="entry name" value="Histidine kinase-like ATPase, C-terminal domain"/>
    <property type="match status" value="1"/>
</dbReference>
<dbReference type="Gene3D" id="1.10.287.130">
    <property type="match status" value="1"/>
</dbReference>
<dbReference type="InterPro" id="IPR036890">
    <property type="entry name" value="HATPase_C_sf"/>
</dbReference>
<proteinExistence type="predicted"/>
<dbReference type="PANTHER" id="PTHR42878:SF7">
    <property type="entry name" value="SENSOR HISTIDINE KINASE GLRK"/>
    <property type="match status" value="1"/>
</dbReference>
<feature type="domain" description="Histidine kinase" evidence="14">
    <location>
        <begin position="587"/>
        <end position="803"/>
    </location>
</feature>
<evidence type="ECO:0000256" key="11">
    <source>
        <dbReference type="ARBA" id="ARBA00023012"/>
    </source>
</evidence>
<dbReference type="Pfam" id="PF13426">
    <property type="entry name" value="PAS_9"/>
    <property type="match status" value="1"/>
</dbReference>
<evidence type="ECO:0000259" key="16">
    <source>
        <dbReference type="PROSITE" id="PS50113"/>
    </source>
</evidence>
<dbReference type="InterPro" id="IPR003661">
    <property type="entry name" value="HisK_dim/P_dom"/>
</dbReference>
<dbReference type="CDD" id="cd00075">
    <property type="entry name" value="HATPase"/>
    <property type="match status" value="1"/>
</dbReference>
<keyword evidence="6" id="KW-0812">Transmembrane</keyword>
<evidence type="ECO:0000256" key="7">
    <source>
        <dbReference type="ARBA" id="ARBA00022741"/>
    </source>
</evidence>
<gene>
    <name evidence="17" type="ORF">ACFQZS_10335</name>
</gene>
<comment type="subcellular location">
    <subcellularLocation>
        <location evidence="2">Membrane</location>
        <topology evidence="2">Multi-pass membrane protein</topology>
    </subcellularLocation>
</comment>
<keyword evidence="5" id="KW-0808">Transferase</keyword>
<dbReference type="CDD" id="cd00130">
    <property type="entry name" value="PAS"/>
    <property type="match status" value="2"/>
</dbReference>
<evidence type="ECO:0000256" key="9">
    <source>
        <dbReference type="ARBA" id="ARBA00022840"/>
    </source>
</evidence>
<dbReference type="SMART" id="SM00388">
    <property type="entry name" value="HisKA"/>
    <property type="match status" value="1"/>
</dbReference>
<evidence type="ECO:0000256" key="3">
    <source>
        <dbReference type="ARBA" id="ARBA00012438"/>
    </source>
</evidence>
<dbReference type="EMBL" id="JBHTHU010000006">
    <property type="protein sequence ID" value="MFD0750542.1"/>
    <property type="molecule type" value="Genomic_DNA"/>
</dbReference>
<dbReference type="PANTHER" id="PTHR42878">
    <property type="entry name" value="TWO-COMPONENT HISTIDINE KINASE"/>
    <property type="match status" value="1"/>
</dbReference>
<feature type="coiled-coil region" evidence="13">
    <location>
        <begin position="263"/>
        <end position="290"/>
    </location>
</feature>
<dbReference type="InterPro" id="IPR000700">
    <property type="entry name" value="PAS-assoc_C"/>
</dbReference>
<evidence type="ECO:0000259" key="14">
    <source>
        <dbReference type="PROSITE" id="PS50109"/>
    </source>
</evidence>
<evidence type="ECO:0000313" key="18">
    <source>
        <dbReference type="Proteomes" id="UP001596958"/>
    </source>
</evidence>
<dbReference type="PRINTS" id="PR00344">
    <property type="entry name" value="BCTRLSENSOR"/>
</dbReference>
<dbReference type="Pfam" id="PF00512">
    <property type="entry name" value="HisKA"/>
    <property type="match status" value="1"/>
</dbReference>
<keyword evidence="7" id="KW-0547">Nucleotide-binding</keyword>
<name>A0ABW2YW11_9SPHI</name>
<dbReference type="SUPFAM" id="SSF55785">
    <property type="entry name" value="PYP-like sensor domain (PAS domain)"/>
    <property type="match status" value="4"/>
</dbReference>
<dbReference type="InterPro" id="IPR036097">
    <property type="entry name" value="HisK_dim/P_sf"/>
</dbReference>
<evidence type="ECO:0000256" key="12">
    <source>
        <dbReference type="ARBA" id="ARBA00023136"/>
    </source>
</evidence>
<dbReference type="SUPFAM" id="SSF47384">
    <property type="entry name" value="Homodimeric domain of signal transducing histidine kinase"/>
    <property type="match status" value="1"/>
</dbReference>
<dbReference type="InterPro" id="IPR013656">
    <property type="entry name" value="PAS_4"/>
</dbReference>
<evidence type="ECO:0000256" key="5">
    <source>
        <dbReference type="ARBA" id="ARBA00022679"/>
    </source>
</evidence>
<dbReference type="PROSITE" id="PS50112">
    <property type="entry name" value="PAS"/>
    <property type="match status" value="1"/>
</dbReference>
<dbReference type="InterPro" id="IPR000014">
    <property type="entry name" value="PAS"/>
</dbReference>
<dbReference type="InterPro" id="IPR005467">
    <property type="entry name" value="His_kinase_dom"/>
</dbReference>
<evidence type="ECO:0000313" key="17">
    <source>
        <dbReference type="EMBL" id="MFD0750542.1"/>
    </source>
</evidence>
<dbReference type="NCBIfam" id="TIGR00229">
    <property type="entry name" value="sensory_box"/>
    <property type="match status" value="2"/>
</dbReference>
<dbReference type="EC" id="2.7.13.3" evidence="3"/>
<keyword evidence="10" id="KW-1133">Transmembrane helix</keyword>
<dbReference type="CDD" id="cd00082">
    <property type="entry name" value="HisKA"/>
    <property type="match status" value="1"/>
</dbReference>
<protein>
    <recommendedName>
        <fullName evidence="3">histidine kinase</fullName>
        <ecNumber evidence="3">2.7.13.3</ecNumber>
    </recommendedName>
</protein>
<feature type="domain" description="PAC" evidence="16">
    <location>
        <begin position="530"/>
        <end position="583"/>
    </location>
</feature>
<evidence type="ECO:0000256" key="8">
    <source>
        <dbReference type="ARBA" id="ARBA00022777"/>
    </source>
</evidence>